<organism evidence="3 4">
    <name type="scientific">Streptomonospora algeriensis</name>
    <dbReference type="NCBI Taxonomy" id="995084"/>
    <lineage>
        <taxon>Bacteria</taxon>
        <taxon>Bacillati</taxon>
        <taxon>Actinomycetota</taxon>
        <taxon>Actinomycetes</taxon>
        <taxon>Streptosporangiales</taxon>
        <taxon>Nocardiopsidaceae</taxon>
        <taxon>Streptomonospora</taxon>
    </lineage>
</organism>
<feature type="domain" description="Nucleoside phosphorylase" evidence="2">
    <location>
        <begin position="60"/>
        <end position="297"/>
    </location>
</feature>
<dbReference type="Gene3D" id="3.40.50.1580">
    <property type="entry name" value="Nucleoside phosphorylase domain"/>
    <property type="match status" value="1"/>
</dbReference>
<evidence type="ECO:0000256" key="1">
    <source>
        <dbReference type="SAM" id="MobiDB-lite"/>
    </source>
</evidence>
<dbReference type="PANTHER" id="PTHR46832:SF1">
    <property type="entry name" value="5'-METHYLTHIOADENOSINE_S-ADENOSYLHOMOCYSTEINE NUCLEOSIDASE"/>
    <property type="match status" value="1"/>
</dbReference>
<dbReference type="PANTHER" id="PTHR46832">
    <property type="entry name" value="5'-METHYLTHIOADENOSINE/S-ADENOSYLHOMOCYSTEINE NUCLEOSIDASE"/>
    <property type="match status" value="1"/>
</dbReference>
<comment type="caution">
    <text evidence="3">The sequence shown here is derived from an EMBL/GenBank/DDBJ whole genome shotgun (WGS) entry which is preliminary data.</text>
</comment>
<dbReference type="SUPFAM" id="SSF53167">
    <property type="entry name" value="Purine and uridine phosphorylases"/>
    <property type="match status" value="1"/>
</dbReference>
<name>A0ABW3BG12_9ACTN</name>
<evidence type="ECO:0000313" key="3">
    <source>
        <dbReference type="EMBL" id="MFD0802062.1"/>
    </source>
</evidence>
<sequence length="306" mass="32253">MNVNKGVTNHGHMNIDGVVSVGDDNTVTQHQAPPPPADPPPAPEAEDRWDRGPGPAGGAVVITALECEYRAVAEHMTGPFGEESVSGTLYRTGTVRGATRSRRVALAQVGQGNVGAAVQVERARTALNPELIVFVGIAGGLKDVRIGDVVVADAVYDYESGKEEEDAYLPRMKTAAPSHAAVQRAMDTVFRQEWQERIADPAPGLRPRGFVKPIAAGGKLVAHERARTAERIRAHCGGAVALEMEGYGVLHGAYLNADGAVVVVRGISDMLTGKDAASDEVWQPVAARNAAAFACAFMDLFTPEGS</sequence>
<evidence type="ECO:0000259" key="2">
    <source>
        <dbReference type="Pfam" id="PF01048"/>
    </source>
</evidence>
<keyword evidence="4" id="KW-1185">Reference proteome</keyword>
<dbReference type="InterPro" id="IPR000845">
    <property type="entry name" value="Nucleoside_phosphorylase_d"/>
</dbReference>
<dbReference type="Proteomes" id="UP001596956">
    <property type="component" value="Unassembled WGS sequence"/>
</dbReference>
<dbReference type="InterPro" id="IPR035994">
    <property type="entry name" value="Nucleoside_phosphorylase_sf"/>
</dbReference>
<feature type="region of interest" description="Disordered" evidence="1">
    <location>
        <begin position="1"/>
        <end position="57"/>
    </location>
</feature>
<gene>
    <name evidence="3" type="ORF">ACFQZU_12145</name>
</gene>
<reference evidence="4" key="1">
    <citation type="journal article" date="2019" name="Int. J. Syst. Evol. Microbiol.">
        <title>The Global Catalogue of Microorganisms (GCM) 10K type strain sequencing project: providing services to taxonomists for standard genome sequencing and annotation.</title>
        <authorList>
            <consortium name="The Broad Institute Genomics Platform"/>
            <consortium name="The Broad Institute Genome Sequencing Center for Infectious Disease"/>
            <person name="Wu L."/>
            <person name="Ma J."/>
        </authorList>
    </citation>
    <scope>NUCLEOTIDE SEQUENCE [LARGE SCALE GENOMIC DNA]</scope>
    <source>
        <strain evidence="4">CCUG 63369</strain>
    </source>
</reference>
<dbReference type="CDD" id="cd09008">
    <property type="entry name" value="MTAN"/>
    <property type="match status" value="1"/>
</dbReference>
<dbReference type="Pfam" id="PF01048">
    <property type="entry name" value="PNP_UDP_1"/>
    <property type="match status" value="1"/>
</dbReference>
<dbReference type="EMBL" id="JBHTHR010000361">
    <property type="protein sequence ID" value="MFD0802062.1"/>
    <property type="molecule type" value="Genomic_DNA"/>
</dbReference>
<accession>A0ABW3BG12</accession>
<proteinExistence type="predicted"/>
<feature type="compositionally biased region" description="Pro residues" evidence="1">
    <location>
        <begin position="32"/>
        <end position="43"/>
    </location>
</feature>
<protein>
    <submittedName>
        <fullName evidence="3">Phosphorylase</fullName>
    </submittedName>
</protein>
<evidence type="ECO:0000313" key="4">
    <source>
        <dbReference type="Proteomes" id="UP001596956"/>
    </source>
</evidence>